<dbReference type="Proteomes" id="UP000036168">
    <property type="component" value="Unassembled WGS sequence"/>
</dbReference>
<keyword evidence="1" id="KW-0805">Transcription regulation</keyword>
<reference evidence="6" key="2">
    <citation type="submission" date="2015-10" db="EMBL/GenBank/DDBJ databases">
        <authorList>
            <person name="Gilbert D.G."/>
        </authorList>
    </citation>
    <scope>NUCLEOTIDE SEQUENCE</scope>
    <source>
        <strain evidence="6">GO-13</strain>
    </source>
</reference>
<feature type="domain" description="HTH marR-type" evidence="5">
    <location>
        <begin position="23"/>
        <end position="158"/>
    </location>
</feature>
<gene>
    <name evidence="6" type="ORF">AB447_218785</name>
    <name evidence="7" type="ORF">P8828_11265</name>
</gene>
<accession>A0A0J6HN99</accession>
<evidence type="ECO:0000313" key="8">
    <source>
        <dbReference type="Proteomes" id="UP000036168"/>
    </source>
</evidence>
<proteinExistence type="predicted"/>
<reference evidence="6 8" key="1">
    <citation type="journal article" date="2015" name="Int. J. Syst. Evol. Microbiol.">
        <title>Bacillus glycinifermentans sp. nov., isolated from fermented soybean paste.</title>
        <authorList>
            <person name="Kim S.J."/>
            <person name="Dunlap C.A."/>
            <person name="Kwon S.W."/>
            <person name="Rooney A.P."/>
        </authorList>
    </citation>
    <scope>NUCLEOTIDE SEQUENCE [LARGE SCALE GENOMIC DNA]</scope>
    <source>
        <strain evidence="6 8">GO-13</strain>
    </source>
</reference>
<feature type="coiled-coil region" evidence="4">
    <location>
        <begin position="23"/>
        <end position="50"/>
    </location>
</feature>
<dbReference type="Proteomes" id="UP001341297">
    <property type="component" value="Unassembled WGS sequence"/>
</dbReference>
<evidence type="ECO:0000256" key="3">
    <source>
        <dbReference type="ARBA" id="ARBA00023163"/>
    </source>
</evidence>
<keyword evidence="4" id="KW-0175">Coiled coil</keyword>
<comment type="caution">
    <text evidence="6">The sequence shown here is derived from an EMBL/GenBank/DDBJ whole genome shotgun (WGS) entry which is preliminary data.</text>
</comment>
<dbReference type="InterPro" id="IPR036390">
    <property type="entry name" value="WH_DNA-bd_sf"/>
</dbReference>
<dbReference type="GO" id="GO:0003700">
    <property type="term" value="F:DNA-binding transcription factor activity"/>
    <property type="evidence" value="ECO:0007669"/>
    <property type="project" value="InterPro"/>
</dbReference>
<dbReference type="SUPFAM" id="SSF46785">
    <property type="entry name" value="Winged helix' DNA-binding domain"/>
    <property type="match status" value="1"/>
</dbReference>
<dbReference type="InterPro" id="IPR052067">
    <property type="entry name" value="Metal_resp_HTH_trans_reg"/>
</dbReference>
<accession>A0A0J6EMJ2</accession>
<evidence type="ECO:0000256" key="1">
    <source>
        <dbReference type="ARBA" id="ARBA00023015"/>
    </source>
</evidence>
<dbReference type="AlphaFoldDB" id="A0A0J6EMJ2"/>
<evidence type="ECO:0000256" key="4">
    <source>
        <dbReference type="SAM" id="Coils"/>
    </source>
</evidence>
<dbReference type="RefSeq" id="WP_048353139.1">
    <property type="nucleotide sequence ID" value="NZ_CP023481.1"/>
</dbReference>
<keyword evidence="9" id="KW-1185">Reference proteome</keyword>
<protein>
    <submittedName>
        <fullName evidence="6 7">Transcriptional regulator</fullName>
    </submittedName>
</protein>
<dbReference type="Gene3D" id="1.10.10.10">
    <property type="entry name" value="Winged helix-like DNA-binding domain superfamily/Winged helix DNA-binding domain"/>
    <property type="match status" value="1"/>
</dbReference>
<evidence type="ECO:0000313" key="6">
    <source>
        <dbReference type="EMBL" id="KRT93436.1"/>
    </source>
</evidence>
<dbReference type="PANTHER" id="PTHR35790:SF4">
    <property type="entry name" value="HTH-TYPE TRANSCRIPTIONAL REGULATOR PCHR"/>
    <property type="match status" value="1"/>
</dbReference>
<dbReference type="InterPro" id="IPR000835">
    <property type="entry name" value="HTH_MarR-typ"/>
</dbReference>
<keyword evidence="3" id="KW-0804">Transcription</keyword>
<keyword evidence="2" id="KW-0238">DNA-binding</keyword>
<dbReference type="PATRIC" id="fig|1664069.3.peg.2221"/>
<dbReference type="Pfam" id="PF01047">
    <property type="entry name" value="MarR"/>
    <property type="match status" value="1"/>
</dbReference>
<sequence>MEHLTHAKQEIFDMYIALIHQQEQQESAMKERISAELESMEQELGSELNLTMSDIHTIACIGDHEPINVTSIAGKMGLSKATVSRITAKLMKKGLIGKTQLSDNKKEVYFRLAGKGKKVHAIHQREHEKIEQRFKGFLDRYSAEEILFARRLFSDLLMNDFLAEPQKRHS</sequence>
<reference evidence="7 9" key="3">
    <citation type="submission" date="2023-03" db="EMBL/GenBank/DDBJ databases">
        <title>Agriculturally important microbes genome sequencing.</title>
        <authorList>
            <person name="Dunlap C."/>
        </authorList>
    </citation>
    <scope>NUCLEOTIDE SEQUENCE [LARGE SCALE GENOMIC DNA]</scope>
    <source>
        <strain evidence="7 9">CBP-3203</strain>
    </source>
</reference>
<evidence type="ECO:0000313" key="9">
    <source>
        <dbReference type="Proteomes" id="UP001341297"/>
    </source>
</evidence>
<evidence type="ECO:0000259" key="5">
    <source>
        <dbReference type="PROSITE" id="PS50995"/>
    </source>
</evidence>
<dbReference type="EMBL" id="JARRTL010000009">
    <property type="protein sequence ID" value="MEC0485412.1"/>
    <property type="molecule type" value="Genomic_DNA"/>
</dbReference>
<evidence type="ECO:0000256" key="2">
    <source>
        <dbReference type="ARBA" id="ARBA00023125"/>
    </source>
</evidence>
<dbReference type="SMART" id="SM00347">
    <property type="entry name" value="HTH_MARR"/>
    <property type="match status" value="1"/>
</dbReference>
<dbReference type="PANTHER" id="PTHR35790">
    <property type="entry name" value="HTH-TYPE TRANSCRIPTIONAL REGULATOR PCHR"/>
    <property type="match status" value="1"/>
</dbReference>
<dbReference type="GO" id="GO:0003677">
    <property type="term" value="F:DNA binding"/>
    <property type="evidence" value="ECO:0007669"/>
    <property type="project" value="UniProtKB-KW"/>
</dbReference>
<dbReference type="PROSITE" id="PS50995">
    <property type="entry name" value="HTH_MARR_2"/>
    <property type="match status" value="1"/>
</dbReference>
<evidence type="ECO:0000313" key="7">
    <source>
        <dbReference type="EMBL" id="MEC0485412.1"/>
    </source>
</evidence>
<organism evidence="6 8">
    <name type="scientific">Bacillus glycinifermentans</name>
    <dbReference type="NCBI Taxonomy" id="1664069"/>
    <lineage>
        <taxon>Bacteria</taxon>
        <taxon>Bacillati</taxon>
        <taxon>Bacillota</taxon>
        <taxon>Bacilli</taxon>
        <taxon>Bacillales</taxon>
        <taxon>Bacillaceae</taxon>
        <taxon>Bacillus</taxon>
    </lineage>
</organism>
<dbReference type="OrthoDB" id="5358347at2"/>
<name>A0A0J6EMJ2_9BACI</name>
<dbReference type="EMBL" id="LECW02000021">
    <property type="protein sequence ID" value="KRT93436.1"/>
    <property type="molecule type" value="Genomic_DNA"/>
</dbReference>
<dbReference type="InterPro" id="IPR036388">
    <property type="entry name" value="WH-like_DNA-bd_sf"/>
</dbReference>